<accession>A0A9D3VVQ1</accession>
<proteinExistence type="predicted"/>
<evidence type="ECO:0000313" key="2">
    <source>
        <dbReference type="EMBL" id="KAH1097066.1"/>
    </source>
</evidence>
<feature type="region of interest" description="Disordered" evidence="1">
    <location>
        <begin position="117"/>
        <end position="153"/>
    </location>
</feature>
<reference evidence="2 3" key="1">
    <citation type="journal article" date="2021" name="Plant Biotechnol. J.">
        <title>Multi-omics assisted identification of the key and species-specific regulatory components of drought-tolerant mechanisms in Gossypium stocksii.</title>
        <authorList>
            <person name="Yu D."/>
            <person name="Ke L."/>
            <person name="Zhang D."/>
            <person name="Wu Y."/>
            <person name="Sun Y."/>
            <person name="Mei J."/>
            <person name="Sun J."/>
            <person name="Sun Y."/>
        </authorList>
    </citation>
    <scope>NUCLEOTIDE SEQUENCE [LARGE SCALE GENOMIC DNA]</scope>
    <source>
        <strain evidence="3">cv. E1</strain>
        <tissue evidence="2">Leaf</tissue>
    </source>
</reference>
<organism evidence="2 3">
    <name type="scientific">Gossypium stocksii</name>
    <dbReference type="NCBI Taxonomy" id="47602"/>
    <lineage>
        <taxon>Eukaryota</taxon>
        <taxon>Viridiplantae</taxon>
        <taxon>Streptophyta</taxon>
        <taxon>Embryophyta</taxon>
        <taxon>Tracheophyta</taxon>
        <taxon>Spermatophyta</taxon>
        <taxon>Magnoliopsida</taxon>
        <taxon>eudicotyledons</taxon>
        <taxon>Gunneridae</taxon>
        <taxon>Pentapetalae</taxon>
        <taxon>rosids</taxon>
        <taxon>malvids</taxon>
        <taxon>Malvales</taxon>
        <taxon>Malvaceae</taxon>
        <taxon>Malvoideae</taxon>
        <taxon>Gossypium</taxon>
    </lineage>
</organism>
<gene>
    <name evidence="2" type="ORF">J1N35_013987</name>
</gene>
<dbReference type="Proteomes" id="UP000828251">
    <property type="component" value="Unassembled WGS sequence"/>
</dbReference>
<protein>
    <submittedName>
        <fullName evidence="2">Uncharacterized protein</fullName>
    </submittedName>
</protein>
<keyword evidence="3" id="KW-1185">Reference proteome</keyword>
<comment type="caution">
    <text evidence="2">The sequence shown here is derived from an EMBL/GenBank/DDBJ whole genome shotgun (WGS) entry which is preliminary data.</text>
</comment>
<dbReference type="EMBL" id="JAIQCV010000005">
    <property type="protein sequence ID" value="KAH1097066.1"/>
    <property type="molecule type" value="Genomic_DNA"/>
</dbReference>
<name>A0A9D3VVQ1_9ROSI</name>
<dbReference type="AlphaFoldDB" id="A0A9D3VVQ1"/>
<evidence type="ECO:0000313" key="3">
    <source>
        <dbReference type="Proteomes" id="UP000828251"/>
    </source>
</evidence>
<evidence type="ECO:0000256" key="1">
    <source>
        <dbReference type="SAM" id="MobiDB-lite"/>
    </source>
</evidence>
<sequence>MQLDHFDLQNHVTPFQEKAIGVHAKPWQNEMDVLGRDVQELHPNVQDIDWIFCSYNLLSLEVAYVNLPSEFKMPKVMFEENFPTPFKGMVSNLKVLEYAWPTRSSFKESICGAPNLAGTDEPKSETSHSHLCNSPYRSTKHTIKPTITPSNHA</sequence>